<feature type="signal peptide" evidence="1">
    <location>
        <begin position="1"/>
        <end position="36"/>
    </location>
</feature>
<dbReference type="EMBL" id="LT629709">
    <property type="protein sequence ID" value="SDP59328.1"/>
    <property type="molecule type" value="Genomic_DNA"/>
</dbReference>
<organism evidence="2 3">
    <name type="scientific">Pseudomonas reinekei</name>
    <dbReference type="NCBI Taxonomy" id="395598"/>
    <lineage>
        <taxon>Bacteria</taxon>
        <taxon>Pseudomonadati</taxon>
        <taxon>Pseudomonadota</taxon>
        <taxon>Gammaproteobacteria</taxon>
        <taxon>Pseudomonadales</taxon>
        <taxon>Pseudomonadaceae</taxon>
        <taxon>Pseudomonas</taxon>
    </lineage>
</organism>
<feature type="chain" id="PRO_5009251943" evidence="1">
    <location>
        <begin position="37"/>
        <end position="181"/>
    </location>
</feature>
<dbReference type="InterPro" id="IPR052517">
    <property type="entry name" value="GlcG_carb_metab_protein"/>
</dbReference>
<proteinExistence type="predicted"/>
<dbReference type="Pfam" id="PF03928">
    <property type="entry name" value="HbpS-like"/>
    <property type="match status" value="1"/>
</dbReference>
<dbReference type="Proteomes" id="UP000198549">
    <property type="component" value="Chromosome I"/>
</dbReference>
<dbReference type="SUPFAM" id="SSF143744">
    <property type="entry name" value="GlcG-like"/>
    <property type="match status" value="1"/>
</dbReference>
<dbReference type="InterPro" id="IPR038084">
    <property type="entry name" value="PduO/GlcC-like_sf"/>
</dbReference>
<sequence length="181" mass="18342">MPDDFSVTLNQGKGMRSTGSTSLLITLAVSSTFAVAAPDNQVAQRKDITLALANNLASASLAACHLEGRSGVVAVVDRGGNLVAVQRDDNVGPHNTLAAQRKAFTALSTKTPTRLLAERARSTADAENLNTVPELLLLGGGVPLLVEGEVIGAIGVAGAGGAAFDEGCALTAISKILTATH</sequence>
<gene>
    <name evidence="2" type="ORF">SAMN04490202_5035</name>
</gene>
<keyword evidence="1" id="KW-0732">Signal</keyword>
<dbReference type="PANTHER" id="PTHR34309:SF10">
    <property type="entry name" value="SLR1406 PROTEIN"/>
    <property type="match status" value="1"/>
</dbReference>
<protein>
    <submittedName>
        <fullName evidence="2">Uncharacterized conserved protein GlcG, DUF336 family</fullName>
    </submittedName>
</protein>
<dbReference type="PANTHER" id="PTHR34309">
    <property type="entry name" value="SLR1406 PROTEIN"/>
    <property type="match status" value="1"/>
</dbReference>
<reference evidence="2 3" key="1">
    <citation type="submission" date="2016-10" db="EMBL/GenBank/DDBJ databases">
        <authorList>
            <person name="de Groot N.N."/>
        </authorList>
    </citation>
    <scope>NUCLEOTIDE SEQUENCE [LARGE SCALE GENOMIC DNA]</scope>
    <source>
        <strain evidence="2 3">BS3776</strain>
    </source>
</reference>
<evidence type="ECO:0000313" key="2">
    <source>
        <dbReference type="EMBL" id="SDP59328.1"/>
    </source>
</evidence>
<accession>A0A1H0U058</accession>
<evidence type="ECO:0000313" key="3">
    <source>
        <dbReference type="Proteomes" id="UP000198549"/>
    </source>
</evidence>
<evidence type="ECO:0000256" key="1">
    <source>
        <dbReference type="SAM" id="SignalP"/>
    </source>
</evidence>
<dbReference type="InterPro" id="IPR005624">
    <property type="entry name" value="PduO/GlcC-like"/>
</dbReference>
<name>A0A1H0U058_PSERE</name>
<dbReference type="AlphaFoldDB" id="A0A1H0U058"/>
<dbReference type="Gene3D" id="3.30.450.150">
    <property type="entry name" value="Haem-degrading domain"/>
    <property type="match status" value="1"/>
</dbReference>